<accession>A0A7X6DLF4</accession>
<comment type="caution">
    <text evidence="8">The sequence shown here is derived from an EMBL/GenBank/DDBJ whole genome shotgun (WGS) entry which is preliminary data.</text>
</comment>
<protein>
    <recommendedName>
        <fullName evidence="7">UPF0056 membrane protein</fullName>
    </recommendedName>
</protein>
<keyword evidence="5 7" id="KW-1133">Transmembrane helix</keyword>
<evidence type="ECO:0000256" key="3">
    <source>
        <dbReference type="ARBA" id="ARBA00022475"/>
    </source>
</evidence>
<dbReference type="AlphaFoldDB" id="A0A7X6DLF4"/>
<evidence type="ECO:0000256" key="7">
    <source>
        <dbReference type="RuleBase" id="RU362048"/>
    </source>
</evidence>
<evidence type="ECO:0000256" key="2">
    <source>
        <dbReference type="ARBA" id="ARBA00009784"/>
    </source>
</evidence>
<dbReference type="GO" id="GO:0005886">
    <property type="term" value="C:plasma membrane"/>
    <property type="evidence" value="ECO:0007669"/>
    <property type="project" value="UniProtKB-SubCell"/>
</dbReference>
<feature type="transmembrane region" description="Helical" evidence="7">
    <location>
        <begin position="70"/>
        <end position="94"/>
    </location>
</feature>
<gene>
    <name evidence="8" type="ORF">MNODULE_00650</name>
</gene>
<name>A0A7X6DLF4_9BACT</name>
<evidence type="ECO:0000313" key="8">
    <source>
        <dbReference type="EMBL" id="NKE69262.1"/>
    </source>
</evidence>
<organism evidence="8 9">
    <name type="scientific">Candidatus Manganitrophus noduliformans</name>
    <dbReference type="NCBI Taxonomy" id="2606439"/>
    <lineage>
        <taxon>Bacteria</taxon>
        <taxon>Pseudomonadati</taxon>
        <taxon>Nitrospirota</taxon>
        <taxon>Nitrospiria</taxon>
        <taxon>Candidatus Troglogloeales</taxon>
        <taxon>Candidatus Manganitrophaceae</taxon>
        <taxon>Candidatus Manganitrophus</taxon>
    </lineage>
</organism>
<proteinExistence type="inferred from homology"/>
<feature type="transmembrane region" description="Helical" evidence="7">
    <location>
        <begin position="106"/>
        <end position="127"/>
    </location>
</feature>
<feature type="transmembrane region" description="Helical" evidence="7">
    <location>
        <begin position="175"/>
        <end position="196"/>
    </location>
</feature>
<dbReference type="InterPro" id="IPR002771">
    <property type="entry name" value="Multi_antbiot-R_MarC"/>
</dbReference>
<dbReference type="EMBL" id="VTOW01000001">
    <property type="protein sequence ID" value="NKE69262.1"/>
    <property type="molecule type" value="Genomic_DNA"/>
</dbReference>
<comment type="similarity">
    <text evidence="2 7">Belongs to the UPF0056 (MarC) family.</text>
</comment>
<evidence type="ECO:0000256" key="5">
    <source>
        <dbReference type="ARBA" id="ARBA00022989"/>
    </source>
</evidence>
<dbReference type="Proteomes" id="UP000534783">
    <property type="component" value="Unassembled WGS sequence"/>
</dbReference>
<feature type="transmembrane region" description="Helical" evidence="7">
    <location>
        <begin position="133"/>
        <end position="154"/>
    </location>
</feature>
<keyword evidence="4 7" id="KW-0812">Transmembrane</keyword>
<comment type="subcellular location">
    <subcellularLocation>
        <location evidence="1 7">Cell membrane</location>
        <topology evidence="1 7">Multi-pass membrane protein</topology>
    </subcellularLocation>
</comment>
<evidence type="ECO:0000256" key="6">
    <source>
        <dbReference type="ARBA" id="ARBA00023136"/>
    </source>
</evidence>
<dbReference type="PANTHER" id="PTHR33508:SF1">
    <property type="entry name" value="UPF0056 MEMBRANE PROTEIN YHCE"/>
    <property type="match status" value="1"/>
</dbReference>
<dbReference type="Pfam" id="PF01914">
    <property type="entry name" value="MarC"/>
    <property type="match status" value="1"/>
</dbReference>
<dbReference type="RefSeq" id="WP_168057577.1">
    <property type="nucleotide sequence ID" value="NZ_VTOW01000001.1"/>
</dbReference>
<keyword evidence="3" id="KW-1003">Cell membrane</keyword>
<feature type="transmembrane region" description="Helical" evidence="7">
    <location>
        <begin position="40"/>
        <end position="58"/>
    </location>
</feature>
<feature type="transmembrane region" description="Helical" evidence="7">
    <location>
        <begin position="6"/>
        <end position="28"/>
    </location>
</feature>
<evidence type="ECO:0000256" key="1">
    <source>
        <dbReference type="ARBA" id="ARBA00004651"/>
    </source>
</evidence>
<reference evidence="8 9" key="1">
    <citation type="journal article" date="2020" name="Nature">
        <title>Bacterial chemolithoautotrophy via manganese oxidation.</title>
        <authorList>
            <person name="Yu H."/>
            <person name="Leadbetter J.R."/>
        </authorList>
    </citation>
    <scope>NUCLEOTIDE SEQUENCE [LARGE SCALE GENOMIC DNA]</scope>
    <source>
        <strain evidence="8 9">Mn-1</strain>
    </source>
</reference>
<keyword evidence="6 7" id="KW-0472">Membrane</keyword>
<evidence type="ECO:0000256" key="4">
    <source>
        <dbReference type="ARBA" id="ARBA00022692"/>
    </source>
</evidence>
<keyword evidence="9" id="KW-1185">Reference proteome</keyword>
<evidence type="ECO:0000313" key="9">
    <source>
        <dbReference type="Proteomes" id="UP000534783"/>
    </source>
</evidence>
<dbReference type="PANTHER" id="PTHR33508">
    <property type="entry name" value="UPF0056 MEMBRANE PROTEIN YHCE"/>
    <property type="match status" value="1"/>
</dbReference>
<sequence>MDTFSRSLLLLFVLLNPFIMSVYLMELVKGLTFSYFARQLIRAGMISFTIFLLFAWTGDAVFENVMQVRFSSFLIFGGITFLIAGIRLILGVGPPIQALRPESGQVSAAIAMPFMVGPGTISASVVIGSRLNFPMAASAIGLALLFSIAAILLIKIFHDFFRNRNEPLVQRYSEIAGRVTALFVGSFAVEMIFTGIERWLTRLQGVG</sequence>